<keyword evidence="2" id="KW-0645">Protease</keyword>
<evidence type="ECO:0000256" key="3">
    <source>
        <dbReference type="ARBA" id="ARBA00022723"/>
    </source>
</evidence>
<evidence type="ECO:0000313" key="14">
    <source>
        <dbReference type="Proteomes" id="UP001185092"/>
    </source>
</evidence>
<comment type="similarity">
    <text evidence="1">Belongs to the peptidase M43B family.</text>
</comment>
<keyword evidence="6" id="KW-0862">Zinc</keyword>
<feature type="signal peptide" evidence="9">
    <location>
        <begin position="1"/>
        <end position="19"/>
    </location>
</feature>
<dbReference type="InterPro" id="IPR008754">
    <property type="entry name" value="Peptidase_M43"/>
</dbReference>
<dbReference type="GO" id="GO:0046872">
    <property type="term" value="F:metal ion binding"/>
    <property type="evidence" value="ECO:0007669"/>
    <property type="project" value="UniProtKB-KW"/>
</dbReference>
<feature type="domain" description="GEVED" evidence="12">
    <location>
        <begin position="504"/>
        <end position="587"/>
    </location>
</feature>
<dbReference type="Pfam" id="PF05572">
    <property type="entry name" value="Peptidase_M43"/>
    <property type="match status" value="1"/>
</dbReference>
<evidence type="ECO:0000259" key="11">
    <source>
        <dbReference type="Pfam" id="PF18962"/>
    </source>
</evidence>
<dbReference type="InterPro" id="IPR024079">
    <property type="entry name" value="MetalloPept_cat_dom_sf"/>
</dbReference>
<dbReference type="InterPro" id="IPR045474">
    <property type="entry name" value="GEVED"/>
</dbReference>
<comment type="caution">
    <text evidence="13">The sequence shown here is derived from an EMBL/GenBank/DDBJ whole genome shotgun (WGS) entry which is preliminary data.</text>
</comment>
<dbReference type="GO" id="GO:0006508">
    <property type="term" value="P:proteolysis"/>
    <property type="evidence" value="ECO:0007669"/>
    <property type="project" value="UniProtKB-KW"/>
</dbReference>
<proteinExistence type="inferred from homology"/>
<accession>A0AAE3XMD3</accession>
<protein>
    <recommendedName>
        <fullName evidence="15">T9SS type A sorting domain-containing protein</fullName>
    </recommendedName>
</protein>
<evidence type="ECO:0000313" key="13">
    <source>
        <dbReference type="EMBL" id="MDR6237619.1"/>
    </source>
</evidence>
<evidence type="ECO:0000259" key="12">
    <source>
        <dbReference type="Pfam" id="PF20009"/>
    </source>
</evidence>
<feature type="chain" id="PRO_5041924126" description="T9SS type A sorting domain-containing protein" evidence="9">
    <location>
        <begin position="20"/>
        <end position="669"/>
    </location>
</feature>
<organism evidence="13 14">
    <name type="scientific">Aureibacter tunicatorum</name>
    <dbReference type="NCBI Taxonomy" id="866807"/>
    <lineage>
        <taxon>Bacteria</taxon>
        <taxon>Pseudomonadati</taxon>
        <taxon>Bacteroidota</taxon>
        <taxon>Cytophagia</taxon>
        <taxon>Cytophagales</taxon>
        <taxon>Persicobacteraceae</taxon>
        <taxon>Aureibacter</taxon>
    </lineage>
</organism>
<evidence type="ECO:0000256" key="1">
    <source>
        <dbReference type="ARBA" id="ARBA00008721"/>
    </source>
</evidence>
<dbReference type="EMBL" id="JAVDQD010000001">
    <property type="protein sequence ID" value="MDR6237619.1"/>
    <property type="molecule type" value="Genomic_DNA"/>
</dbReference>
<dbReference type="Proteomes" id="UP001185092">
    <property type="component" value="Unassembled WGS sequence"/>
</dbReference>
<keyword evidence="7" id="KW-0482">Metalloprotease</keyword>
<dbReference type="PANTHER" id="PTHR47466">
    <property type="match status" value="1"/>
</dbReference>
<dbReference type="InterPro" id="IPR026444">
    <property type="entry name" value="Secre_tail"/>
</dbReference>
<keyword evidence="4 9" id="KW-0732">Signal</keyword>
<keyword evidence="3" id="KW-0479">Metal-binding</keyword>
<keyword evidence="8" id="KW-1015">Disulfide bond</keyword>
<gene>
    <name evidence="13" type="ORF">HNQ88_000595</name>
</gene>
<evidence type="ECO:0000256" key="4">
    <source>
        <dbReference type="ARBA" id="ARBA00022729"/>
    </source>
</evidence>
<keyword evidence="14" id="KW-1185">Reference proteome</keyword>
<evidence type="ECO:0008006" key="15">
    <source>
        <dbReference type="Google" id="ProtNLM"/>
    </source>
</evidence>
<evidence type="ECO:0000256" key="2">
    <source>
        <dbReference type="ARBA" id="ARBA00022670"/>
    </source>
</evidence>
<feature type="domain" description="Peptidase M43 pregnancy-associated plasma-A" evidence="10">
    <location>
        <begin position="145"/>
        <end position="291"/>
    </location>
</feature>
<dbReference type="GO" id="GO:0008237">
    <property type="term" value="F:metallopeptidase activity"/>
    <property type="evidence" value="ECO:0007669"/>
    <property type="project" value="UniProtKB-KW"/>
</dbReference>
<feature type="domain" description="Secretion system C-terminal sorting" evidence="11">
    <location>
        <begin position="603"/>
        <end position="667"/>
    </location>
</feature>
<dbReference type="PANTHER" id="PTHR47466:SF1">
    <property type="entry name" value="METALLOPROTEASE MEP1 (AFU_ORTHOLOGUE AFUA_1G07730)-RELATED"/>
    <property type="match status" value="1"/>
</dbReference>
<evidence type="ECO:0000256" key="9">
    <source>
        <dbReference type="SAM" id="SignalP"/>
    </source>
</evidence>
<evidence type="ECO:0000256" key="7">
    <source>
        <dbReference type="ARBA" id="ARBA00023049"/>
    </source>
</evidence>
<evidence type="ECO:0000256" key="6">
    <source>
        <dbReference type="ARBA" id="ARBA00022833"/>
    </source>
</evidence>
<dbReference type="Gene3D" id="3.40.390.10">
    <property type="entry name" value="Collagenase (Catalytic Domain)"/>
    <property type="match status" value="1"/>
</dbReference>
<dbReference type="Pfam" id="PF20009">
    <property type="entry name" value="GEVED"/>
    <property type="match status" value="1"/>
</dbReference>
<dbReference type="NCBIfam" id="TIGR04183">
    <property type="entry name" value="Por_Secre_tail"/>
    <property type="match status" value="1"/>
</dbReference>
<dbReference type="AlphaFoldDB" id="A0AAE3XMD3"/>
<keyword evidence="5" id="KW-0378">Hydrolase</keyword>
<dbReference type="SUPFAM" id="SSF55486">
    <property type="entry name" value="Metalloproteases ('zincins'), catalytic domain"/>
    <property type="match status" value="1"/>
</dbReference>
<dbReference type="Pfam" id="PF18962">
    <property type="entry name" value="Por_Secre_tail"/>
    <property type="match status" value="1"/>
</dbReference>
<evidence type="ECO:0000256" key="8">
    <source>
        <dbReference type="ARBA" id="ARBA00023157"/>
    </source>
</evidence>
<reference evidence="13" key="1">
    <citation type="submission" date="2023-07" db="EMBL/GenBank/DDBJ databases">
        <title>Genomic Encyclopedia of Type Strains, Phase IV (KMG-IV): sequencing the most valuable type-strain genomes for metagenomic binning, comparative biology and taxonomic classification.</title>
        <authorList>
            <person name="Goeker M."/>
        </authorList>
    </citation>
    <scope>NUCLEOTIDE SEQUENCE</scope>
    <source>
        <strain evidence="13">DSM 26174</strain>
    </source>
</reference>
<sequence>MKRLTIFLFFSALFLRLSAQDFDEPRPCKADTHVQDQSRQRNIMADELPWYPDEGKFIVPVVFHVFGDDFSGKKVTTEIIENALKLTNEDFMGMRPDFQAVMEEFEDVKQSMNIEFRLAKIAPDGRPSTGVTFNPNEAGFGNGNGYDAKVKQYAWDNHKYMNVYIMLDLYDDGTTNNSGVAWLPNEWMSNNNLARVVYNGRYLGSNTSENFRSVLTHEFGHFLGLHHTFQGGCTNSNNDDGVLDTPKKENSNRMAKGSKNCFDEVMNVENFMDYTDFYAMFTSGQVGRMTGEAYGLRHSARSSLWSEENLIATGVADDMPPSIHYSLYELMEDKVNDGTVSTQIRVLAVSTSFNKEGQLIENVDFEIEGVPEGLTAKLETESSQVILLSFEGKATDHSEGTEEIKIKFLDTMFEGGASTIMNVESTIEIHFMDPYTEYCEPGVDWTAYSHISGVSIGSYSTKSGNDIYSKHTDHEKTVVRPESNVNITVTAHAGNSGMSDYNVIRIWADWNRNFLFEEDELLVMEEYKIQDVVNSNKEYNFSYNLVLPEELTEGDLVIRFMVHYQNGNDGEDPCENYESGEVEDYALEIRRITGIGDEHAPVLYPNPSDGNISLGKRYEEVQVFSLQGLGLSKHFDVDAIDLSSLKNGIYILRMINGTRKENVKIVIAK</sequence>
<dbReference type="RefSeq" id="WP_309937086.1">
    <property type="nucleotide sequence ID" value="NZ_AP025305.1"/>
</dbReference>
<evidence type="ECO:0000259" key="10">
    <source>
        <dbReference type="Pfam" id="PF05572"/>
    </source>
</evidence>
<name>A0AAE3XMD3_9BACT</name>
<evidence type="ECO:0000256" key="5">
    <source>
        <dbReference type="ARBA" id="ARBA00022801"/>
    </source>
</evidence>